<evidence type="ECO:0000259" key="3">
    <source>
        <dbReference type="PROSITE" id="PS51186"/>
    </source>
</evidence>
<dbReference type="EMBL" id="BSVA01000001">
    <property type="protein sequence ID" value="GMA92944.1"/>
    <property type="molecule type" value="Genomic_DNA"/>
</dbReference>
<feature type="domain" description="N-acetyltransferase" evidence="3">
    <location>
        <begin position="9"/>
        <end position="154"/>
    </location>
</feature>
<evidence type="ECO:0000313" key="4">
    <source>
        <dbReference type="EMBL" id="GMA92944.1"/>
    </source>
</evidence>
<keyword evidence="1" id="KW-0808">Transferase</keyword>
<accession>A0ABQ6K0Q4</accession>
<dbReference type="Gene3D" id="3.40.630.30">
    <property type="match status" value="1"/>
</dbReference>
<evidence type="ECO:0000256" key="1">
    <source>
        <dbReference type="ARBA" id="ARBA00022679"/>
    </source>
</evidence>
<dbReference type="Pfam" id="PF00583">
    <property type="entry name" value="Acetyltransf_1"/>
    <property type="match status" value="1"/>
</dbReference>
<evidence type="ECO:0000313" key="5">
    <source>
        <dbReference type="Proteomes" id="UP001157069"/>
    </source>
</evidence>
<dbReference type="PROSITE" id="PS51186">
    <property type="entry name" value="GNAT"/>
    <property type="match status" value="1"/>
</dbReference>
<evidence type="ECO:0000256" key="2">
    <source>
        <dbReference type="ARBA" id="ARBA00023315"/>
    </source>
</evidence>
<dbReference type="PANTHER" id="PTHR43877">
    <property type="entry name" value="AMINOALKYLPHOSPHONATE N-ACETYLTRANSFERASE-RELATED-RELATED"/>
    <property type="match status" value="1"/>
</dbReference>
<dbReference type="SUPFAM" id="SSF55729">
    <property type="entry name" value="Acyl-CoA N-acyltransferases (Nat)"/>
    <property type="match status" value="1"/>
</dbReference>
<comment type="caution">
    <text evidence="4">The sequence shown here is derived from an EMBL/GenBank/DDBJ whole genome shotgun (WGS) entry which is preliminary data.</text>
</comment>
<dbReference type="RefSeq" id="WP_284301697.1">
    <property type="nucleotide sequence ID" value="NZ_BSVA01000001.1"/>
</dbReference>
<reference evidence="5" key="1">
    <citation type="journal article" date="2019" name="Int. J. Syst. Evol. Microbiol.">
        <title>The Global Catalogue of Microorganisms (GCM) 10K type strain sequencing project: providing services to taxonomists for standard genome sequencing and annotation.</title>
        <authorList>
            <consortium name="The Broad Institute Genomics Platform"/>
            <consortium name="The Broad Institute Genome Sequencing Center for Infectious Disease"/>
            <person name="Wu L."/>
            <person name="Ma J."/>
        </authorList>
    </citation>
    <scope>NUCLEOTIDE SEQUENCE [LARGE SCALE GENOMIC DNA]</scope>
    <source>
        <strain evidence="5">NBRC 108755</strain>
    </source>
</reference>
<dbReference type="CDD" id="cd04301">
    <property type="entry name" value="NAT_SF"/>
    <property type="match status" value="1"/>
</dbReference>
<sequence>MLPAFRVAAVTDPDAHELLSEYFAMRAAGFDPAAGSYHAVFPDPARFTEPAGVFLVVDDAGSPIGCGGIRMLDAHRAEVKHLYLRDAVRGRGWGRMLLAELERRARELGATQAVLDTNIALEAAGSLYRASGYVEIEPYNDNPNATLWFCKEFARER</sequence>
<organism evidence="4 5">
    <name type="scientific">Homoserinibacter gongjuensis</name>
    <dbReference type="NCBI Taxonomy" id="1162968"/>
    <lineage>
        <taxon>Bacteria</taxon>
        <taxon>Bacillati</taxon>
        <taxon>Actinomycetota</taxon>
        <taxon>Actinomycetes</taxon>
        <taxon>Micrococcales</taxon>
        <taxon>Microbacteriaceae</taxon>
        <taxon>Homoserinibacter</taxon>
    </lineage>
</organism>
<dbReference type="InterPro" id="IPR000182">
    <property type="entry name" value="GNAT_dom"/>
</dbReference>
<proteinExistence type="predicted"/>
<dbReference type="Proteomes" id="UP001157069">
    <property type="component" value="Unassembled WGS sequence"/>
</dbReference>
<dbReference type="InterPro" id="IPR016181">
    <property type="entry name" value="Acyl_CoA_acyltransferase"/>
</dbReference>
<gene>
    <name evidence="4" type="ORF">GCM10025869_34730</name>
</gene>
<protein>
    <recommendedName>
        <fullName evidence="3">N-acetyltransferase domain-containing protein</fullName>
    </recommendedName>
</protein>
<name>A0ABQ6K0Q4_9MICO</name>
<dbReference type="PANTHER" id="PTHR43877:SF2">
    <property type="entry name" value="AMINOALKYLPHOSPHONATE N-ACETYLTRANSFERASE-RELATED"/>
    <property type="match status" value="1"/>
</dbReference>
<dbReference type="InterPro" id="IPR050832">
    <property type="entry name" value="Bact_Acetyltransf"/>
</dbReference>
<keyword evidence="5" id="KW-1185">Reference proteome</keyword>
<keyword evidence="2" id="KW-0012">Acyltransferase</keyword>